<comment type="similarity">
    <text evidence="1">Belongs to the metallo-dependent hydrolases superfamily. TatD-type hydrolase family.</text>
</comment>
<dbReference type="NCBIfam" id="TIGR00010">
    <property type="entry name" value="YchF/TatD family DNA exonuclease"/>
    <property type="match status" value="1"/>
</dbReference>
<sequence>MTYPIIDTHAHLDDNRFQTDLAQVLQRSLDAGLERIITIGIDRETSEASVSLAAKHPLLRAAVAIQPNHVHEINPGDWERIQELARDPSVVAIGETGLDRYWKKAPFDLQIEYFFKHLDYAAELNLPVIIHCREAEQDIVDCLKKHFEKRGPVAGVMHSFTGSPEVAEACLACGLHISYAGMVTFKNAEEIRLAARRIPEDRLLVETDSPYLAPMPHRGRRNEPAFVKHTLEFLAELRGVSEAHLGVATTVNARKLFKLPNPS</sequence>
<evidence type="ECO:0000313" key="5">
    <source>
        <dbReference type="EMBL" id="QVL33243.1"/>
    </source>
</evidence>
<name>A0A8E6B9W7_9BACT</name>
<keyword evidence="2 4" id="KW-0479">Metal-binding</keyword>
<evidence type="ECO:0000256" key="1">
    <source>
        <dbReference type="ARBA" id="ARBA00009275"/>
    </source>
</evidence>
<feature type="binding site" evidence="4">
    <location>
        <position position="158"/>
    </location>
    <ligand>
        <name>a divalent metal cation</name>
        <dbReference type="ChEBI" id="CHEBI:60240"/>
        <label>2</label>
    </ligand>
</feature>
<dbReference type="KEGG" id="tsph:KIH39_04820"/>
<feature type="binding site" evidence="4">
    <location>
        <position position="11"/>
    </location>
    <ligand>
        <name>a divalent metal cation</name>
        <dbReference type="ChEBI" id="CHEBI:60240"/>
        <label>1</label>
    </ligand>
</feature>
<feature type="binding site" evidence="4">
    <location>
        <position position="95"/>
    </location>
    <ligand>
        <name>a divalent metal cation</name>
        <dbReference type="ChEBI" id="CHEBI:60240"/>
        <label>1</label>
    </ligand>
</feature>
<evidence type="ECO:0000256" key="2">
    <source>
        <dbReference type="ARBA" id="ARBA00022723"/>
    </source>
</evidence>
<dbReference type="SUPFAM" id="SSF51556">
    <property type="entry name" value="Metallo-dependent hydrolases"/>
    <property type="match status" value="1"/>
</dbReference>
<dbReference type="GO" id="GO:0005829">
    <property type="term" value="C:cytosol"/>
    <property type="evidence" value="ECO:0007669"/>
    <property type="project" value="TreeGrafter"/>
</dbReference>
<feature type="binding site" evidence="4">
    <location>
        <position position="208"/>
    </location>
    <ligand>
        <name>a divalent metal cation</name>
        <dbReference type="ChEBI" id="CHEBI:60240"/>
        <label>1</label>
    </ligand>
</feature>
<dbReference type="Pfam" id="PF01026">
    <property type="entry name" value="TatD_DNase"/>
    <property type="match status" value="1"/>
</dbReference>
<dbReference type="PROSITE" id="PS01137">
    <property type="entry name" value="TATD_1"/>
    <property type="match status" value="1"/>
</dbReference>
<proteinExistence type="inferred from homology"/>
<dbReference type="GO" id="GO:0004536">
    <property type="term" value="F:DNA nuclease activity"/>
    <property type="evidence" value="ECO:0007669"/>
    <property type="project" value="InterPro"/>
</dbReference>
<feature type="binding site" evidence="4">
    <location>
        <position position="9"/>
    </location>
    <ligand>
        <name>a divalent metal cation</name>
        <dbReference type="ChEBI" id="CHEBI:60240"/>
        <label>1</label>
    </ligand>
</feature>
<dbReference type="PANTHER" id="PTHR46124:SF2">
    <property type="entry name" value="D-AMINOACYL-TRNA DEACYLASE"/>
    <property type="match status" value="1"/>
</dbReference>
<feature type="binding site" evidence="4">
    <location>
        <position position="131"/>
    </location>
    <ligand>
        <name>a divalent metal cation</name>
        <dbReference type="ChEBI" id="CHEBI:60240"/>
        <label>2</label>
    </ligand>
</feature>
<reference evidence="5" key="1">
    <citation type="submission" date="2021-05" db="EMBL/GenBank/DDBJ databases">
        <title>Complete genome sequence of the cellulolytic planctomycete Telmatocola sphagniphila SP2T and characterization of the first cellulase from planctomycetes.</title>
        <authorList>
            <person name="Rakitin A.L."/>
            <person name="Beletsky A.V."/>
            <person name="Naumoff D.G."/>
            <person name="Kulichevskaya I.S."/>
            <person name="Mardanov A.V."/>
            <person name="Ravin N.V."/>
            <person name="Dedysh S.N."/>
        </authorList>
    </citation>
    <scope>NUCLEOTIDE SEQUENCE</scope>
    <source>
        <strain evidence="5">SP2T</strain>
    </source>
</reference>
<evidence type="ECO:0000256" key="3">
    <source>
        <dbReference type="ARBA" id="ARBA00022801"/>
    </source>
</evidence>
<dbReference type="PANTHER" id="PTHR46124">
    <property type="entry name" value="D-AMINOACYL-TRNA DEACYLASE"/>
    <property type="match status" value="1"/>
</dbReference>
<keyword evidence="6" id="KW-1185">Reference proteome</keyword>
<dbReference type="Gene3D" id="3.20.20.140">
    <property type="entry name" value="Metal-dependent hydrolases"/>
    <property type="match status" value="1"/>
</dbReference>
<dbReference type="GO" id="GO:0016788">
    <property type="term" value="F:hydrolase activity, acting on ester bonds"/>
    <property type="evidence" value="ECO:0007669"/>
    <property type="project" value="InterPro"/>
</dbReference>
<dbReference type="GO" id="GO:0046872">
    <property type="term" value="F:metal ion binding"/>
    <property type="evidence" value="ECO:0007669"/>
    <property type="project" value="UniProtKB-KW"/>
</dbReference>
<dbReference type="CDD" id="cd01310">
    <property type="entry name" value="TatD_DNAse"/>
    <property type="match status" value="1"/>
</dbReference>
<dbReference type="PIRSF" id="PIRSF005902">
    <property type="entry name" value="DNase_TatD"/>
    <property type="match status" value="1"/>
</dbReference>
<dbReference type="Proteomes" id="UP000676194">
    <property type="component" value="Chromosome"/>
</dbReference>
<dbReference type="EMBL" id="CP074694">
    <property type="protein sequence ID" value="QVL33243.1"/>
    <property type="molecule type" value="Genomic_DNA"/>
</dbReference>
<dbReference type="FunFam" id="3.20.20.140:FF:000005">
    <property type="entry name" value="TatD family hydrolase"/>
    <property type="match status" value="1"/>
</dbReference>
<evidence type="ECO:0000256" key="4">
    <source>
        <dbReference type="PIRSR" id="PIRSR005902-1"/>
    </source>
</evidence>
<dbReference type="InterPro" id="IPR015991">
    <property type="entry name" value="TatD/YcfH-like"/>
</dbReference>
<gene>
    <name evidence="5" type="ORF">KIH39_04820</name>
</gene>
<accession>A0A8E6B9W7</accession>
<dbReference type="InterPro" id="IPR018228">
    <property type="entry name" value="DNase_TatD-rel_CS"/>
</dbReference>
<dbReference type="AlphaFoldDB" id="A0A8E6B9W7"/>
<protein>
    <submittedName>
        <fullName evidence="5">TatD family hydrolase</fullName>
    </submittedName>
</protein>
<dbReference type="PROSITE" id="PS01091">
    <property type="entry name" value="TATD_3"/>
    <property type="match status" value="1"/>
</dbReference>
<organism evidence="5 6">
    <name type="scientific">Telmatocola sphagniphila</name>
    <dbReference type="NCBI Taxonomy" id="1123043"/>
    <lineage>
        <taxon>Bacteria</taxon>
        <taxon>Pseudomonadati</taxon>
        <taxon>Planctomycetota</taxon>
        <taxon>Planctomycetia</taxon>
        <taxon>Gemmatales</taxon>
        <taxon>Gemmataceae</taxon>
    </lineage>
</organism>
<dbReference type="InterPro" id="IPR032466">
    <property type="entry name" value="Metal_Hydrolase"/>
</dbReference>
<dbReference type="RefSeq" id="WP_213498133.1">
    <property type="nucleotide sequence ID" value="NZ_CP074694.1"/>
</dbReference>
<evidence type="ECO:0000313" key="6">
    <source>
        <dbReference type="Proteomes" id="UP000676194"/>
    </source>
</evidence>
<keyword evidence="3 5" id="KW-0378">Hydrolase</keyword>
<dbReference type="InterPro" id="IPR001130">
    <property type="entry name" value="TatD-like"/>
</dbReference>